<feature type="binding site" evidence="7">
    <location>
        <position position="16"/>
    </location>
    <ligand>
        <name>Mg(2+)</name>
        <dbReference type="ChEBI" id="CHEBI:18420"/>
    </ligand>
</feature>
<evidence type="ECO:0000256" key="5">
    <source>
        <dbReference type="ARBA" id="ARBA00022840"/>
    </source>
</evidence>
<dbReference type="InterPro" id="IPR031322">
    <property type="entry name" value="Shikimate/glucono_kinase"/>
</dbReference>
<evidence type="ECO:0000256" key="1">
    <source>
        <dbReference type="ARBA" id="ARBA00022605"/>
    </source>
</evidence>
<comment type="catalytic activity">
    <reaction evidence="7">
        <text>shikimate + ATP = 3-phosphoshikimate + ADP + H(+)</text>
        <dbReference type="Rhea" id="RHEA:13121"/>
        <dbReference type="ChEBI" id="CHEBI:15378"/>
        <dbReference type="ChEBI" id="CHEBI:30616"/>
        <dbReference type="ChEBI" id="CHEBI:36208"/>
        <dbReference type="ChEBI" id="CHEBI:145989"/>
        <dbReference type="ChEBI" id="CHEBI:456216"/>
        <dbReference type="EC" id="2.7.1.71"/>
    </reaction>
</comment>
<dbReference type="HAMAP" id="MF_00109">
    <property type="entry name" value="Shikimate_kinase"/>
    <property type="match status" value="1"/>
</dbReference>
<keyword evidence="3 7" id="KW-0547">Nucleotide-binding</keyword>
<gene>
    <name evidence="7" type="primary">aroK</name>
    <name evidence="8" type="ORF">EDD66_10756</name>
</gene>
<comment type="subcellular location">
    <subcellularLocation>
        <location evidence="7">Cytoplasm</location>
    </subcellularLocation>
</comment>
<dbReference type="EC" id="2.7.1.71" evidence="7"/>
<comment type="similarity">
    <text evidence="7">Belongs to the shikimate kinase family.</text>
</comment>
<dbReference type="PANTHER" id="PTHR21087">
    <property type="entry name" value="SHIKIMATE KINASE"/>
    <property type="match status" value="1"/>
</dbReference>
<keyword evidence="5 7" id="KW-0067">ATP-binding</keyword>
<organism evidence="8 9">
    <name type="scientific">Mobilisporobacter senegalensis</name>
    <dbReference type="NCBI Taxonomy" id="1329262"/>
    <lineage>
        <taxon>Bacteria</taxon>
        <taxon>Bacillati</taxon>
        <taxon>Bacillota</taxon>
        <taxon>Clostridia</taxon>
        <taxon>Lachnospirales</taxon>
        <taxon>Lachnospiraceae</taxon>
        <taxon>Mobilisporobacter</taxon>
    </lineage>
</organism>
<keyword evidence="4 7" id="KW-0418">Kinase</keyword>
<name>A0A3N1XPW1_9FIRM</name>
<comment type="subunit">
    <text evidence="7">Monomer.</text>
</comment>
<dbReference type="EMBL" id="RJVG01000007">
    <property type="protein sequence ID" value="ROR27142.1"/>
    <property type="molecule type" value="Genomic_DNA"/>
</dbReference>
<dbReference type="AlphaFoldDB" id="A0A3N1XPW1"/>
<dbReference type="UniPathway" id="UPA00053">
    <property type="reaction ID" value="UER00088"/>
</dbReference>
<feature type="binding site" evidence="7">
    <location>
        <position position="138"/>
    </location>
    <ligand>
        <name>substrate</name>
    </ligand>
</feature>
<sequence length="177" mass="20166">MADNIILIGFMGSGKTSVGKLLAKSLSFQFIDTDEEIEEKNKMKISKIFDVYGEEYFRDLETNYIKNLIHHIQSSVISTGGGLPVREGNSEILRELGVVVYLKARKETIINRVKEDDTRPLLQTDDLEGRVNSLLTLREPSYRETAHIEIETDDLSISEIISEIMGQYHDMVKKDNL</sequence>
<dbReference type="PANTHER" id="PTHR21087:SF16">
    <property type="entry name" value="SHIKIMATE KINASE 1, CHLOROPLASTIC"/>
    <property type="match status" value="1"/>
</dbReference>
<feature type="binding site" evidence="7">
    <location>
        <position position="119"/>
    </location>
    <ligand>
        <name>ATP</name>
        <dbReference type="ChEBI" id="CHEBI:30616"/>
    </ligand>
</feature>
<keyword evidence="9" id="KW-1185">Reference proteome</keyword>
<dbReference type="GO" id="GO:0004765">
    <property type="term" value="F:shikimate kinase activity"/>
    <property type="evidence" value="ECO:0007669"/>
    <property type="project" value="UniProtKB-UniRule"/>
</dbReference>
<comment type="pathway">
    <text evidence="7">Metabolic intermediate biosynthesis; chorismate biosynthesis; chorismate from D-erythrose 4-phosphate and phosphoenolpyruvate: step 5/7.</text>
</comment>
<feature type="binding site" evidence="7">
    <location>
        <position position="81"/>
    </location>
    <ligand>
        <name>substrate</name>
    </ligand>
</feature>
<dbReference type="GO" id="GO:0000287">
    <property type="term" value="F:magnesium ion binding"/>
    <property type="evidence" value="ECO:0007669"/>
    <property type="project" value="UniProtKB-UniRule"/>
</dbReference>
<dbReference type="OrthoDB" id="9800332at2"/>
<dbReference type="InterPro" id="IPR027417">
    <property type="entry name" value="P-loop_NTPase"/>
</dbReference>
<feature type="binding site" evidence="7">
    <location>
        <begin position="12"/>
        <end position="17"/>
    </location>
    <ligand>
        <name>ATP</name>
        <dbReference type="ChEBI" id="CHEBI:30616"/>
    </ligand>
</feature>
<reference evidence="8 9" key="1">
    <citation type="submission" date="2018-11" db="EMBL/GenBank/DDBJ databases">
        <title>Genomic Encyclopedia of Type Strains, Phase IV (KMG-IV): sequencing the most valuable type-strain genomes for metagenomic binning, comparative biology and taxonomic classification.</title>
        <authorList>
            <person name="Goeker M."/>
        </authorList>
    </citation>
    <scope>NUCLEOTIDE SEQUENCE [LARGE SCALE GENOMIC DNA]</scope>
    <source>
        <strain evidence="8 9">DSM 26537</strain>
    </source>
</reference>
<keyword evidence="6 7" id="KW-0057">Aromatic amino acid biosynthesis</keyword>
<keyword evidence="7" id="KW-0460">Magnesium</keyword>
<evidence type="ECO:0000256" key="3">
    <source>
        <dbReference type="ARBA" id="ARBA00022741"/>
    </source>
</evidence>
<comment type="function">
    <text evidence="7">Catalyzes the specific phosphorylation of the 3-hydroxyl group of shikimic acid using ATP as a cosubstrate.</text>
</comment>
<keyword evidence="7" id="KW-0963">Cytoplasm</keyword>
<accession>A0A3N1XPW1</accession>
<dbReference type="RefSeq" id="WP_123609839.1">
    <property type="nucleotide sequence ID" value="NZ_RJVG01000007.1"/>
</dbReference>
<dbReference type="GO" id="GO:0008652">
    <property type="term" value="P:amino acid biosynthetic process"/>
    <property type="evidence" value="ECO:0007669"/>
    <property type="project" value="UniProtKB-KW"/>
</dbReference>
<dbReference type="CDD" id="cd00464">
    <property type="entry name" value="SK"/>
    <property type="match status" value="1"/>
</dbReference>
<feature type="binding site" evidence="7">
    <location>
        <position position="58"/>
    </location>
    <ligand>
        <name>substrate</name>
    </ligand>
</feature>
<dbReference type="Pfam" id="PF01202">
    <property type="entry name" value="SKI"/>
    <property type="match status" value="1"/>
</dbReference>
<dbReference type="GO" id="GO:0009073">
    <property type="term" value="P:aromatic amino acid family biosynthetic process"/>
    <property type="evidence" value="ECO:0007669"/>
    <property type="project" value="UniProtKB-KW"/>
</dbReference>
<dbReference type="Gene3D" id="3.40.50.300">
    <property type="entry name" value="P-loop containing nucleotide triphosphate hydrolases"/>
    <property type="match status" value="1"/>
</dbReference>
<dbReference type="SUPFAM" id="SSF52540">
    <property type="entry name" value="P-loop containing nucleoside triphosphate hydrolases"/>
    <property type="match status" value="1"/>
</dbReference>
<evidence type="ECO:0000256" key="4">
    <source>
        <dbReference type="ARBA" id="ARBA00022777"/>
    </source>
</evidence>
<evidence type="ECO:0000313" key="8">
    <source>
        <dbReference type="EMBL" id="ROR27142.1"/>
    </source>
</evidence>
<dbReference type="GO" id="GO:0005524">
    <property type="term" value="F:ATP binding"/>
    <property type="evidence" value="ECO:0007669"/>
    <property type="project" value="UniProtKB-UniRule"/>
</dbReference>
<dbReference type="InterPro" id="IPR000623">
    <property type="entry name" value="Shikimate_kinase/TSH1"/>
</dbReference>
<evidence type="ECO:0000313" key="9">
    <source>
        <dbReference type="Proteomes" id="UP000273083"/>
    </source>
</evidence>
<dbReference type="Proteomes" id="UP000273083">
    <property type="component" value="Unassembled WGS sequence"/>
</dbReference>
<keyword evidence="1 7" id="KW-0028">Amino-acid biosynthesis</keyword>
<evidence type="ECO:0000256" key="7">
    <source>
        <dbReference type="HAMAP-Rule" id="MF_00109"/>
    </source>
</evidence>
<dbReference type="GO" id="GO:0009423">
    <property type="term" value="P:chorismate biosynthetic process"/>
    <property type="evidence" value="ECO:0007669"/>
    <property type="project" value="UniProtKB-UniRule"/>
</dbReference>
<evidence type="ECO:0000256" key="2">
    <source>
        <dbReference type="ARBA" id="ARBA00022679"/>
    </source>
</evidence>
<feature type="binding site" evidence="7">
    <location>
        <position position="34"/>
    </location>
    <ligand>
        <name>substrate</name>
    </ligand>
</feature>
<proteinExistence type="inferred from homology"/>
<keyword evidence="7" id="KW-0479">Metal-binding</keyword>
<comment type="caution">
    <text evidence="7">Lacks conserved residue(s) required for the propagation of feature annotation.</text>
</comment>
<comment type="caution">
    <text evidence="8">The sequence shown here is derived from an EMBL/GenBank/DDBJ whole genome shotgun (WGS) entry which is preliminary data.</text>
</comment>
<dbReference type="GO" id="GO:0005829">
    <property type="term" value="C:cytosol"/>
    <property type="evidence" value="ECO:0007669"/>
    <property type="project" value="TreeGrafter"/>
</dbReference>
<protein>
    <recommendedName>
        <fullName evidence="7">Shikimate kinase</fullName>
        <shortName evidence="7">SK</shortName>
        <ecNumber evidence="7">2.7.1.71</ecNumber>
    </recommendedName>
</protein>
<keyword evidence="2 7" id="KW-0808">Transferase</keyword>
<comment type="cofactor">
    <cofactor evidence="7">
        <name>Mg(2+)</name>
        <dbReference type="ChEBI" id="CHEBI:18420"/>
    </cofactor>
    <text evidence="7">Binds 1 Mg(2+) ion per subunit.</text>
</comment>
<evidence type="ECO:0000256" key="6">
    <source>
        <dbReference type="ARBA" id="ARBA00023141"/>
    </source>
</evidence>
<dbReference type="PRINTS" id="PR01100">
    <property type="entry name" value="SHIKIMTKNASE"/>
</dbReference>